<name>A0A9X3MXF9_9ACTN</name>
<accession>A0A9X3MXF9</accession>
<keyword evidence="1" id="KW-0805">Transcription regulation</keyword>
<dbReference type="GO" id="GO:0000976">
    <property type="term" value="F:transcription cis-regulatory region binding"/>
    <property type="evidence" value="ECO:0007669"/>
    <property type="project" value="TreeGrafter"/>
</dbReference>
<organism evidence="5 6">
    <name type="scientific">Solirubrobacter ginsenosidimutans</name>
    <dbReference type="NCBI Taxonomy" id="490573"/>
    <lineage>
        <taxon>Bacteria</taxon>
        <taxon>Bacillati</taxon>
        <taxon>Actinomycetota</taxon>
        <taxon>Thermoleophilia</taxon>
        <taxon>Solirubrobacterales</taxon>
        <taxon>Solirubrobacteraceae</taxon>
        <taxon>Solirubrobacter</taxon>
    </lineage>
</organism>
<dbReference type="InterPro" id="IPR000843">
    <property type="entry name" value="HTH_LacI"/>
</dbReference>
<dbReference type="Proteomes" id="UP001149140">
    <property type="component" value="Unassembled WGS sequence"/>
</dbReference>
<evidence type="ECO:0000256" key="3">
    <source>
        <dbReference type="ARBA" id="ARBA00023163"/>
    </source>
</evidence>
<dbReference type="Pfam" id="PF00356">
    <property type="entry name" value="LacI"/>
    <property type="match status" value="1"/>
</dbReference>
<evidence type="ECO:0000259" key="4">
    <source>
        <dbReference type="PROSITE" id="PS50932"/>
    </source>
</evidence>
<feature type="domain" description="HTH lacI-type" evidence="4">
    <location>
        <begin position="14"/>
        <end position="69"/>
    </location>
</feature>
<dbReference type="CDD" id="cd01392">
    <property type="entry name" value="HTH_LacI"/>
    <property type="match status" value="1"/>
</dbReference>
<dbReference type="SMART" id="SM00354">
    <property type="entry name" value="HTH_LACI"/>
    <property type="match status" value="1"/>
</dbReference>
<comment type="caution">
    <text evidence="5">The sequence shown here is derived from an EMBL/GenBank/DDBJ whole genome shotgun (WGS) entry which is preliminary data.</text>
</comment>
<proteinExistence type="predicted"/>
<protein>
    <submittedName>
        <fullName evidence="5">LacI family transcriptional regulator</fullName>
    </submittedName>
</protein>
<dbReference type="RefSeq" id="WP_270042208.1">
    <property type="nucleotide sequence ID" value="NZ_JAPDOD010000022.1"/>
</dbReference>
<dbReference type="EMBL" id="JAPDOD010000022">
    <property type="protein sequence ID" value="MDA0162967.1"/>
    <property type="molecule type" value="Genomic_DNA"/>
</dbReference>
<dbReference type="Gene3D" id="3.40.50.2300">
    <property type="match status" value="2"/>
</dbReference>
<dbReference type="PROSITE" id="PS50932">
    <property type="entry name" value="HTH_LACI_2"/>
    <property type="match status" value="1"/>
</dbReference>
<dbReference type="PANTHER" id="PTHR30146">
    <property type="entry name" value="LACI-RELATED TRANSCRIPTIONAL REPRESSOR"/>
    <property type="match status" value="1"/>
</dbReference>
<dbReference type="InterPro" id="IPR028082">
    <property type="entry name" value="Peripla_BP_I"/>
</dbReference>
<keyword evidence="2" id="KW-0238">DNA-binding</keyword>
<evidence type="ECO:0000313" key="5">
    <source>
        <dbReference type="EMBL" id="MDA0162967.1"/>
    </source>
</evidence>
<evidence type="ECO:0000256" key="1">
    <source>
        <dbReference type="ARBA" id="ARBA00023015"/>
    </source>
</evidence>
<dbReference type="Gene3D" id="1.10.260.40">
    <property type="entry name" value="lambda repressor-like DNA-binding domains"/>
    <property type="match status" value="1"/>
</dbReference>
<dbReference type="SUPFAM" id="SSF53822">
    <property type="entry name" value="Periplasmic binding protein-like I"/>
    <property type="match status" value="1"/>
</dbReference>
<keyword evidence="6" id="KW-1185">Reference proteome</keyword>
<dbReference type="SUPFAM" id="SSF47413">
    <property type="entry name" value="lambda repressor-like DNA-binding domains"/>
    <property type="match status" value="1"/>
</dbReference>
<evidence type="ECO:0000313" key="6">
    <source>
        <dbReference type="Proteomes" id="UP001149140"/>
    </source>
</evidence>
<reference evidence="5" key="1">
    <citation type="submission" date="2022-10" db="EMBL/GenBank/DDBJ databases">
        <title>The WGS of Solirubrobacter ginsenosidimutans DSM 21036.</title>
        <authorList>
            <person name="Jiang Z."/>
        </authorList>
    </citation>
    <scope>NUCLEOTIDE SEQUENCE</scope>
    <source>
        <strain evidence="5">DSM 21036</strain>
    </source>
</reference>
<dbReference type="AlphaFoldDB" id="A0A9X3MXF9"/>
<gene>
    <name evidence="5" type="ORF">OM076_22030</name>
</gene>
<sequence>MSSDRPRPLNGQRVTSADVAAAAGVSRATVSYVLNGVHDRISEATRIRVYDAAERLGYVPNAVASALRAGRTEIILLAMPSWPLGPAVAEFVTAGVTEFERRGYTALVHFQAGGDSRVFARACDRVRPVALIAPEEDLPPARVAALRENGTRAVLAIAPRPLDHVATLVVDQGTVGEAAMDHLVERGHERIVVVMPTEPEFALLGKERLRGAQAYADAHGATAYPLHVPCDPGAIAAALAPILSHQPTALYAFNDEFAVAAIEALGEVQLAVIGTDDSMVARRLGLSSVSFGAPGNWSRIVARLHDTIEGVSDDLSPIVVHPHVVPHGST</sequence>
<dbReference type="GO" id="GO:0003700">
    <property type="term" value="F:DNA-binding transcription factor activity"/>
    <property type="evidence" value="ECO:0007669"/>
    <property type="project" value="TreeGrafter"/>
</dbReference>
<dbReference type="Pfam" id="PF13377">
    <property type="entry name" value="Peripla_BP_3"/>
    <property type="match status" value="1"/>
</dbReference>
<dbReference type="InterPro" id="IPR010982">
    <property type="entry name" value="Lambda_DNA-bd_dom_sf"/>
</dbReference>
<evidence type="ECO:0000256" key="2">
    <source>
        <dbReference type="ARBA" id="ARBA00023125"/>
    </source>
</evidence>
<dbReference type="PANTHER" id="PTHR30146:SF153">
    <property type="entry name" value="LACTOSE OPERON REPRESSOR"/>
    <property type="match status" value="1"/>
</dbReference>
<keyword evidence="3" id="KW-0804">Transcription</keyword>
<dbReference type="InterPro" id="IPR046335">
    <property type="entry name" value="LacI/GalR-like_sensor"/>
</dbReference>